<evidence type="ECO:0000313" key="8">
    <source>
        <dbReference type="EMBL" id="RVX08321.1"/>
    </source>
</evidence>
<sequence length="847" mass="93024">MLVDEQMVPENSVQQIELLTTTDDDYGGVHVEIKNSMDSNVFGDLLRASILQWRQKEGFWYHHAQPDYLMLVHWIPKTAHTLPANASHRVGIGAFVVNSKREVLVVQENSGIFKGTGVWKLPTGVVNEGEDICTAAIREVEEETGIKTEFVEVLSFMQSHKAFFTKSDLFFVCMLQPLSSEIQKQDEEIEAAQISVRVIGMTGPSIRPQCLKSSLGILYWKIKPRPIDSCPVFPLDHVCRVASFILDKWMPIDEYSAQPFVKKILLFDSIANICLAKNDMKYTGFSPLSSTSNSGETSTLYFNSEDLEQSLSSGRTWCLVRMNADVVRSKMSSAKLMFLLVLWLLVSRTYCARKDGVYGDGVSTPSDCQNCSICPYPCHPQSPPPPPGYPSSGAPPPPAATGNCPPTSAGCCQYPQPSPPSPYTYVPYNNYSASPPMPLSSKSPVSILFTIVILFGFVSLHLRETEMLNGFLHGGSSFMVPVVFVFSAMYVASTMVLHHFLYMSPKHTESLSAESLILPAMDQPKGNWIKLDQNGTGPGARSSHAIAIVGQKAYVFGGELTPRVPVDNDIHVFDLQDLTWSVATVTGDVPPPRIGVGMAAVGGTIYVFGGRDGTHKELNELYSFDTFSNKWTLLSSGDAGPPHRSYHSIAADQRRVYVFGGCGVAGRLNDLWAFDVVEKVWIKFPGPGEACKGRGGLGLAVAEGKIWVVYGFSGEETDDVHCFDLAHEKWAQVDTKGEKPSPRSVFSSLVIGKYIFIYGGEVDPSDQGHLGAGKFSGEVYALDTHNLVWKKWADTDDNHPGPRGWCAFSAGQLHDKEGLLVYGGNSPSNDRLDDIFFLSPCLDVNEK</sequence>
<dbReference type="Gene3D" id="3.40.630.30">
    <property type="match status" value="1"/>
</dbReference>
<dbReference type="GO" id="GO:0019760">
    <property type="term" value="P:glucosinolate metabolic process"/>
    <property type="evidence" value="ECO:0007669"/>
    <property type="project" value="UniProtKB-ARBA"/>
</dbReference>
<evidence type="ECO:0000259" key="7">
    <source>
        <dbReference type="PROSITE" id="PS51462"/>
    </source>
</evidence>
<feature type="transmembrane region" description="Helical" evidence="6">
    <location>
        <begin position="482"/>
        <end position="502"/>
    </location>
</feature>
<evidence type="ECO:0000256" key="3">
    <source>
        <dbReference type="ARBA" id="ARBA00022737"/>
    </source>
</evidence>
<name>A0A438JH97_VITVI</name>
<dbReference type="GO" id="GO:0016787">
    <property type="term" value="F:hydrolase activity"/>
    <property type="evidence" value="ECO:0007669"/>
    <property type="project" value="UniProtKB-KW"/>
</dbReference>
<dbReference type="EMBL" id="QGNW01000042">
    <property type="protein sequence ID" value="RVX08321.1"/>
    <property type="molecule type" value="Genomic_DNA"/>
</dbReference>
<comment type="caution">
    <text evidence="8">The sequence shown here is derived from an EMBL/GenBank/DDBJ whole genome shotgun (WGS) entry which is preliminary data.</text>
</comment>
<dbReference type="InterPro" id="IPR000086">
    <property type="entry name" value="NUDIX_hydrolase_dom"/>
</dbReference>
<evidence type="ECO:0000256" key="1">
    <source>
        <dbReference type="ARBA" id="ARBA00001954"/>
    </source>
</evidence>
<dbReference type="PROSITE" id="PS51462">
    <property type="entry name" value="NUDIX"/>
    <property type="match status" value="1"/>
</dbReference>
<keyword evidence="6" id="KW-0472">Membrane</keyword>
<comment type="cofactor">
    <cofactor evidence="1">
        <name>Fe(2+)</name>
        <dbReference type="ChEBI" id="CHEBI:29033"/>
    </cofactor>
</comment>
<keyword evidence="4" id="KW-0378">Hydrolase</keyword>
<evidence type="ECO:0000256" key="6">
    <source>
        <dbReference type="SAM" id="Phobius"/>
    </source>
</evidence>
<dbReference type="InterPro" id="IPR015915">
    <property type="entry name" value="Kelch-typ_b-propeller"/>
</dbReference>
<dbReference type="FunFam" id="2.120.10.80:FF:000108">
    <property type="entry name" value="Kelch repeat-containing protein"/>
    <property type="match status" value="1"/>
</dbReference>
<evidence type="ECO:0000256" key="2">
    <source>
        <dbReference type="ARBA" id="ARBA00022441"/>
    </source>
</evidence>
<dbReference type="Gene3D" id="2.120.10.80">
    <property type="entry name" value="Kelch-type beta propeller"/>
    <property type="match status" value="2"/>
</dbReference>
<proteinExistence type="predicted"/>
<dbReference type="Pfam" id="PF00293">
    <property type="entry name" value="NUDIX"/>
    <property type="match status" value="1"/>
</dbReference>
<dbReference type="SUPFAM" id="SSF55811">
    <property type="entry name" value="Nudix"/>
    <property type="match status" value="1"/>
</dbReference>
<dbReference type="InterPro" id="IPR020084">
    <property type="entry name" value="NUDIX_hydrolase_CS"/>
</dbReference>
<dbReference type="PANTHER" id="PTHR47435">
    <property type="entry name" value="KELCH REPEAT PROTEIN (AFU_ORTHOLOGUE AFUA_5G12780)"/>
    <property type="match status" value="1"/>
</dbReference>
<keyword evidence="5" id="KW-0408">Iron</keyword>
<dbReference type="AlphaFoldDB" id="A0A438JH97"/>
<evidence type="ECO:0000313" key="9">
    <source>
        <dbReference type="Proteomes" id="UP000288805"/>
    </source>
</evidence>
<dbReference type="CDD" id="cd04670">
    <property type="entry name" value="NUDIX_ASFGF2_Nudt6"/>
    <property type="match status" value="1"/>
</dbReference>
<keyword evidence="6" id="KW-1133">Transmembrane helix</keyword>
<dbReference type="SUPFAM" id="SSF117281">
    <property type="entry name" value="Kelch motif"/>
    <property type="match status" value="1"/>
</dbReference>
<dbReference type="Pfam" id="PF24681">
    <property type="entry name" value="Kelch_KLHDC2_KLHL20_DRC7"/>
    <property type="match status" value="1"/>
</dbReference>
<dbReference type="Proteomes" id="UP000288805">
    <property type="component" value="Unassembled WGS sequence"/>
</dbReference>
<keyword evidence="3" id="KW-0677">Repeat</keyword>
<reference evidence="8 9" key="1">
    <citation type="journal article" date="2018" name="PLoS Genet.">
        <title>Population sequencing reveals clonal diversity and ancestral inbreeding in the grapevine cultivar Chardonnay.</title>
        <authorList>
            <person name="Roach M.J."/>
            <person name="Johnson D.L."/>
            <person name="Bohlmann J."/>
            <person name="van Vuuren H.J."/>
            <person name="Jones S.J."/>
            <person name="Pretorius I.S."/>
            <person name="Schmidt S.A."/>
            <person name="Borneman A.R."/>
        </authorList>
    </citation>
    <scope>NUCLEOTIDE SEQUENCE [LARGE SCALE GENOMIC DNA]</scope>
    <source>
        <strain evidence="9">cv. Chardonnay</strain>
        <tissue evidence="8">Leaf</tissue>
    </source>
</reference>
<organism evidence="8 9">
    <name type="scientific">Vitis vinifera</name>
    <name type="common">Grape</name>
    <dbReference type="NCBI Taxonomy" id="29760"/>
    <lineage>
        <taxon>Eukaryota</taxon>
        <taxon>Viridiplantae</taxon>
        <taxon>Streptophyta</taxon>
        <taxon>Embryophyta</taxon>
        <taxon>Tracheophyta</taxon>
        <taxon>Spermatophyta</taxon>
        <taxon>Magnoliopsida</taxon>
        <taxon>eudicotyledons</taxon>
        <taxon>Gunneridae</taxon>
        <taxon>Pentapetalae</taxon>
        <taxon>rosids</taxon>
        <taxon>Vitales</taxon>
        <taxon>Vitaceae</taxon>
        <taxon>Viteae</taxon>
        <taxon>Vitis</taxon>
    </lineage>
</organism>
<evidence type="ECO:0000256" key="4">
    <source>
        <dbReference type="ARBA" id="ARBA00022801"/>
    </source>
</evidence>
<dbReference type="PROSITE" id="PS00893">
    <property type="entry name" value="NUDIX_BOX"/>
    <property type="match status" value="1"/>
</dbReference>
<dbReference type="InterPro" id="IPR015797">
    <property type="entry name" value="NUDIX_hydrolase-like_dom_sf"/>
</dbReference>
<feature type="domain" description="Nudix hydrolase" evidence="7">
    <location>
        <begin position="87"/>
        <end position="223"/>
    </location>
</feature>
<dbReference type="PANTHER" id="PTHR47435:SF4">
    <property type="entry name" value="KELCH REPEAT PROTEIN (AFU_ORTHOLOGUE AFUA_5G12780)"/>
    <property type="match status" value="1"/>
</dbReference>
<dbReference type="FunFam" id="2.120.10.80:FF:000102">
    <property type="entry name" value="Nitrile-specifier protein 5"/>
    <property type="match status" value="1"/>
</dbReference>
<gene>
    <name evidence="8" type="primary">NSP5_1</name>
    <name evidence="8" type="ORF">CK203_017725</name>
</gene>
<evidence type="ECO:0000256" key="5">
    <source>
        <dbReference type="ARBA" id="ARBA00023004"/>
    </source>
</evidence>
<dbReference type="Gene3D" id="3.90.79.10">
    <property type="entry name" value="Nucleoside Triphosphate Pyrophosphohydrolase"/>
    <property type="match status" value="1"/>
</dbReference>
<protein>
    <submittedName>
        <fullName evidence="8">Nitrile-specifier protein 5</fullName>
    </submittedName>
</protein>
<dbReference type="FunFam" id="3.90.79.10:FF:000015">
    <property type="entry name" value="Nudix hydrolase 8"/>
    <property type="match status" value="1"/>
</dbReference>
<feature type="transmembrane region" description="Helical" evidence="6">
    <location>
        <begin position="445"/>
        <end position="462"/>
    </location>
</feature>
<keyword evidence="2" id="KW-0880">Kelch repeat</keyword>
<keyword evidence="6" id="KW-0812">Transmembrane</keyword>
<accession>A0A438JH97</accession>